<dbReference type="AlphaFoldDB" id="A0A1R1XTX7"/>
<evidence type="ECO:0000313" key="2">
    <source>
        <dbReference type="Proteomes" id="UP000187429"/>
    </source>
</evidence>
<reference evidence="2" key="1">
    <citation type="submission" date="2017-01" db="EMBL/GenBank/DDBJ databases">
        <authorList>
            <person name="Wang Y."/>
            <person name="White M."/>
            <person name="Kvist S."/>
            <person name="Moncalvo J.-M."/>
        </authorList>
    </citation>
    <scope>NUCLEOTIDE SEQUENCE [LARGE SCALE GENOMIC DNA]</scope>
    <source>
        <strain evidence="2">ID-206-W2</strain>
    </source>
</reference>
<gene>
    <name evidence="1" type="ORF">AYI69_g7166</name>
</gene>
<comment type="caution">
    <text evidence="1">The sequence shown here is derived from an EMBL/GenBank/DDBJ whole genome shotgun (WGS) entry which is preliminary data.</text>
</comment>
<keyword evidence="2" id="KW-1185">Reference proteome</keyword>
<name>A0A1R1XTX7_9FUNG</name>
<sequence>MNGDFATGCSSEVRVRPSQAHTSAGQSGMCPYAFFQCPEGPASSPDTYLEGQPSCLFSLFCGPPSTGG</sequence>
<dbReference type="Proteomes" id="UP000187429">
    <property type="component" value="Unassembled WGS sequence"/>
</dbReference>
<organism evidence="1 2">
    <name type="scientific">Smittium culicis</name>
    <dbReference type="NCBI Taxonomy" id="133412"/>
    <lineage>
        <taxon>Eukaryota</taxon>
        <taxon>Fungi</taxon>
        <taxon>Fungi incertae sedis</taxon>
        <taxon>Zoopagomycota</taxon>
        <taxon>Kickxellomycotina</taxon>
        <taxon>Harpellomycetes</taxon>
        <taxon>Harpellales</taxon>
        <taxon>Legeriomycetaceae</taxon>
        <taxon>Smittium</taxon>
    </lineage>
</organism>
<dbReference type="EMBL" id="LSSM01003373">
    <property type="protein sequence ID" value="OMJ18107.1"/>
    <property type="molecule type" value="Genomic_DNA"/>
</dbReference>
<evidence type="ECO:0000313" key="1">
    <source>
        <dbReference type="EMBL" id="OMJ18107.1"/>
    </source>
</evidence>
<proteinExistence type="predicted"/>
<protein>
    <submittedName>
        <fullName evidence="1">Uncharacterized protein</fullName>
    </submittedName>
</protein>
<accession>A0A1R1XTX7</accession>